<accession>A0A8I0ZQS1</accession>
<keyword evidence="1" id="KW-1133">Transmembrane helix</keyword>
<dbReference type="Proteomes" id="UP000627573">
    <property type="component" value="Unassembled WGS sequence"/>
</dbReference>
<proteinExistence type="predicted"/>
<reference evidence="2 3" key="1">
    <citation type="submission" date="2020-12" db="EMBL/GenBank/DDBJ databases">
        <title>Draft genome sequence of furan degrading bacterial strain FUR100.</title>
        <authorList>
            <person name="Woiski C."/>
        </authorList>
    </citation>
    <scope>NUCLEOTIDE SEQUENCE [LARGE SCALE GENOMIC DNA]</scope>
    <source>
        <strain evidence="2 3">FUR100</strain>
    </source>
</reference>
<keyword evidence="1" id="KW-0472">Membrane</keyword>
<feature type="transmembrane region" description="Helical" evidence="1">
    <location>
        <begin position="21"/>
        <end position="43"/>
    </location>
</feature>
<name>A0A8I0ZQS1_RHOER</name>
<organism evidence="2 3">
    <name type="scientific">Rhodococcus erythropolis</name>
    <name type="common">Arthrobacter picolinophilus</name>
    <dbReference type="NCBI Taxonomy" id="1833"/>
    <lineage>
        <taxon>Bacteria</taxon>
        <taxon>Bacillati</taxon>
        <taxon>Actinomycetota</taxon>
        <taxon>Actinomycetes</taxon>
        <taxon>Mycobacteriales</taxon>
        <taxon>Nocardiaceae</taxon>
        <taxon>Rhodococcus</taxon>
        <taxon>Rhodococcus erythropolis group</taxon>
    </lineage>
</organism>
<dbReference type="AlphaFoldDB" id="A0A8I0ZQS1"/>
<dbReference type="RefSeq" id="WP_197941195.1">
    <property type="nucleotide sequence ID" value="NZ_JAECSB010000049.1"/>
</dbReference>
<keyword evidence="3" id="KW-1185">Reference proteome</keyword>
<evidence type="ECO:0000313" key="3">
    <source>
        <dbReference type="Proteomes" id="UP000627573"/>
    </source>
</evidence>
<keyword evidence="1" id="KW-0812">Transmembrane</keyword>
<evidence type="ECO:0000256" key="1">
    <source>
        <dbReference type="SAM" id="Phobius"/>
    </source>
</evidence>
<evidence type="ECO:0000313" key="2">
    <source>
        <dbReference type="EMBL" id="MBH5143890.1"/>
    </source>
</evidence>
<feature type="transmembrane region" description="Helical" evidence="1">
    <location>
        <begin position="49"/>
        <end position="71"/>
    </location>
</feature>
<comment type="caution">
    <text evidence="2">The sequence shown here is derived from an EMBL/GenBank/DDBJ whole genome shotgun (WGS) entry which is preliminary data.</text>
</comment>
<protein>
    <submittedName>
        <fullName evidence="2">Uncharacterized protein</fullName>
    </submittedName>
</protein>
<gene>
    <name evidence="2" type="ORF">I3517_14850</name>
</gene>
<sequence length="93" mass="10492">MPTPPPFPFRRTGRVIYSSRGLYGWAIVIVLIVTLIGAVVFSYAGNNTLTVVVLARSFLGVLLVMAGWCMYCGRRVQLWEREYERVMGHHFGA</sequence>
<dbReference type="EMBL" id="JAECSB010000049">
    <property type="protein sequence ID" value="MBH5143890.1"/>
    <property type="molecule type" value="Genomic_DNA"/>
</dbReference>